<feature type="chain" id="PRO_5026659880" evidence="1">
    <location>
        <begin position="21"/>
        <end position="130"/>
    </location>
</feature>
<keyword evidence="1" id="KW-0732">Signal</keyword>
<dbReference type="Gene3D" id="1.10.110.10">
    <property type="entry name" value="Plant lipid-transfer and hydrophobic proteins"/>
    <property type="match status" value="1"/>
</dbReference>
<name>A0A6I9QBR6_ELAGV</name>
<evidence type="ECO:0000259" key="2">
    <source>
        <dbReference type="SMART" id="SM00499"/>
    </source>
</evidence>
<accession>A0A6I9QBR6</accession>
<dbReference type="KEGG" id="egu:105033566"/>
<dbReference type="RefSeq" id="XP_010906727.1">
    <property type="nucleotide sequence ID" value="XM_010908425.3"/>
</dbReference>
<feature type="domain" description="Bifunctional inhibitor/plant lipid transfer protein/seed storage helical" evidence="2">
    <location>
        <begin position="47"/>
        <end position="129"/>
    </location>
</feature>
<evidence type="ECO:0000256" key="1">
    <source>
        <dbReference type="SAM" id="SignalP"/>
    </source>
</evidence>
<sequence>MASKAIAALCLLLFSNLCSASIPWPVEPKPSIYHNFPRKTPPANPFCPRDTVKLGVCWGLLGKTERLVIGQPLGSKCCALVEGLTDVEAAACLCTIIKENLLGVNIKWSVAFSLLVSPCKKEIPDGFKCV</sequence>
<dbReference type="SUPFAM" id="SSF47699">
    <property type="entry name" value="Bifunctional inhibitor/lipid-transfer protein/seed storage 2S albumin"/>
    <property type="match status" value="1"/>
</dbReference>
<organism evidence="3 4">
    <name type="scientific">Elaeis guineensis var. tenera</name>
    <name type="common">Oil palm</name>
    <dbReference type="NCBI Taxonomy" id="51953"/>
    <lineage>
        <taxon>Eukaryota</taxon>
        <taxon>Viridiplantae</taxon>
        <taxon>Streptophyta</taxon>
        <taxon>Embryophyta</taxon>
        <taxon>Tracheophyta</taxon>
        <taxon>Spermatophyta</taxon>
        <taxon>Magnoliopsida</taxon>
        <taxon>Liliopsida</taxon>
        <taxon>Arecaceae</taxon>
        <taxon>Arecoideae</taxon>
        <taxon>Cocoseae</taxon>
        <taxon>Elaeidinae</taxon>
        <taxon>Elaeis</taxon>
    </lineage>
</organism>
<dbReference type="SMART" id="SM00499">
    <property type="entry name" value="AAI"/>
    <property type="match status" value="1"/>
</dbReference>
<dbReference type="InterPro" id="IPR016140">
    <property type="entry name" value="Bifunc_inhib/LTP/seed_store"/>
</dbReference>
<gene>
    <name evidence="4" type="primary">LOC105033566</name>
</gene>
<evidence type="ECO:0000313" key="3">
    <source>
        <dbReference type="Proteomes" id="UP000504607"/>
    </source>
</evidence>
<dbReference type="Pfam" id="PF14547">
    <property type="entry name" value="Hydrophob_seed"/>
    <property type="match status" value="1"/>
</dbReference>
<dbReference type="AlphaFoldDB" id="A0A6I9QBR6"/>
<dbReference type="InterPro" id="IPR051636">
    <property type="entry name" value="Plant_LTP/defense-related"/>
</dbReference>
<dbReference type="GeneID" id="105033566"/>
<dbReference type="Proteomes" id="UP000504607">
    <property type="component" value="Unplaced"/>
</dbReference>
<reference evidence="4" key="1">
    <citation type="submission" date="2025-08" db="UniProtKB">
        <authorList>
            <consortium name="RefSeq"/>
        </authorList>
    </citation>
    <scope>IDENTIFICATION</scope>
</reference>
<proteinExistence type="predicted"/>
<keyword evidence="3" id="KW-1185">Reference proteome</keyword>
<protein>
    <submittedName>
        <fullName evidence="4">14 kDa proline-rich protein DC2.15</fullName>
    </submittedName>
</protein>
<dbReference type="InterPro" id="IPR027923">
    <property type="entry name" value="Hydrophob_seed_dom"/>
</dbReference>
<feature type="signal peptide" evidence="1">
    <location>
        <begin position="1"/>
        <end position="20"/>
    </location>
</feature>
<evidence type="ECO:0000313" key="4">
    <source>
        <dbReference type="RefSeq" id="XP_010906727.1"/>
    </source>
</evidence>
<dbReference type="InParanoid" id="A0A6I9QBR6"/>
<dbReference type="PANTHER" id="PTHR31731">
    <property type="match status" value="1"/>
</dbReference>
<dbReference type="CDD" id="cd01958">
    <property type="entry name" value="HPS_like"/>
    <property type="match status" value="1"/>
</dbReference>
<dbReference type="InterPro" id="IPR036312">
    <property type="entry name" value="Bifun_inhib/LTP/seed_sf"/>
</dbReference>
<dbReference type="OrthoDB" id="696558at2759"/>